<dbReference type="Gene3D" id="3.30.590.20">
    <property type="match status" value="1"/>
</dbReference>
<dbReference type="NCBIfam" id="NF010039">
    <property type="entry name" value="PRK13515.1"/>
    <property type="match status" value="1"/>
</dbReference>
<sequence>MPDEAFTLGVEEEYQIVDPETRQLQSDAQLILPEARATVGDQVTPEMYRSQIEIGTPVCQTLGQVRDELNRLRSELITAAEKTGNRIVAAGTHPFSHWEDQKLTRRARYRDLATDFQQLTREQLIFGCHVHVGIPDREIAIQVMNRSRPWLSVLLALAGNSPFWLGTDTGYASFRTEIWGRWPTAGIPQVFDAWADYEQLVNELASTGIIADASKIYWDVRPSSHYDTLEFRVTDVCLTVDEAVLIAGLVRALARTCAWDAERYAPFRHVRTELVQAAKWQAARFGLTDQLIDVQAAQAIPARQLVDQLLAYVSPALDVYGDRNEITKLIDKVFREGNGASRQRVVFERTENLEDVVDYLIAETAR</sequence>
<accession>A0A4Q2UQY2</accession>
<dbReference type="GO" id="GO:0005524">
    <property type="term" value="F:ATP binding"/>
    <property type="evidence" value="ECO:0007669"/>
    <property type="project" value="UniProtKB-KW"/>
</dbReference>
<keyword evidence="2 4" id="KW-0547">Nucleotide-binding</keyword>
<comment type="caution">
    <text evidence="5">The sequence shown here is derived from an EMBL/GenBank/DDBJ whole genome shotgun (WGS) entry which is preliminary data.</text>
</comment>
<dbReference type="HAMAP" id="MF_01609">
    <property type="entry name" value="Glu_cys_ligase_2"/>
    <property type="match status" value="1"/>
</dbReference>
<dbReference type="InterPro" id="IPR011793">
    <property type="entry name" value="YbdK"/>
</dbReference>
<dbReference type="InterPro" id="IPR014746">
    <property type="entry name" value="Gln_synth/guanido_kin_cat_dom"/>
</dbReference>
<dbReference type="NCBIfam" id="TIGR02050">
    <property type="entry name" value="gshA_cyan_rel"/>
    <property type="match status" value="1"/>
</dbReference>
<organism evidence="5 6">
    <name type="scientific">Spirosoma sordidisoli</name>
    <dbReference type="NCBI Taxonomy" id="2502893"/>
    <lineage>
        <taxon>Bacteria</taxon>
        <taxon>Pseudomonadati</taxon>
        <taxon>Bacteroidota</taxon>
        <taxon>Cytophagia</taxon>
        <taxon>Cytophagales</taxon>
        <taxon>Cytophagaceae</taxon>
        <taxon>Spirosoma</taxon>
    </lineage>
</organism>
<dbReference type="PANTHER" id="PTHR36510:SF1">
    <property type="entry name" value="GLUTAMATE--CYSTEINE LIGASE 2-RELATED"/>
    <property type="match status" value="1"/>
</dbReference>
<dbReference type="Pfam" id="PF04107">
    <property type="entry name" value="GCS2"/>
    <property type="match status" value="1"/>
</dbReference>
<evidence type="ECO:0000256" key="1">
    <source>
        <dbReference type="ARBA" id="ARBA00022598"/>
    </source>
</evidence>
<dbReference type="PANTHER" id="PTHR36510">
    <property type="entry name" value="GLUTAMATE--CYSTEINE LIGASE 2-RELATED"/>
    <property type="match status" value="1"/>
</dbReference>
<dbReference type="InterPro" id="IPR006336">
    <property type="entry name" value="GCS2"/>
</dbReference>
<dbReference type="AlphaFoldDB" id="A0A4Q2UQY2"/>
<name>A0A4Q2UQY2_9BACT</name>
<dbReference type="GO" id="GO:0004357">
    <property type="term" value="F:glutamate-cysteine ligase activity"/>
    <property type="evidence" value="ECO:0007669"/>
    <property type="project" value="UniProtKB-EC"/>
</dbReference>
<comment type="catalytic activity">
    <reaction evidence="4">
        <text>L-cysteine + L-glutamate + ATP = gamma-L-glutamyl-L-cysteine + ADP + phosphate + H(+)</text>
        <dbReference type="Rhea" id="RHEA:13285"/>
        <dbReference type="ChEBI" id="CHEBI:15378"/>
        <dbReference type="ChEBI" id="CHEBI:29985"/>
        <dbReference type="ChEBI" id="CHEBI:30616"/>
        <dbReference type="ChEBI" id="CHEBI:35235"/>
        <dbReference type="ChEBI" id="CHEBI:43474"/>
        <dbReference type="ChEBI" id="CHEBI:58173"/>
        <dbReference type="ChEBI" id="CHEBI:456216"/>
        <dbReference type="EC" id="6.3.2.2"/>
    </reaction>
</comment>
<dbReference type="InterPro" id="IPR050141">
    <property type="entry name" value="GCL_type2/YbdK_subfam"/>
</dbReference>
<evidence type="ECO:0000313" key="5">
    <source>
        <dbReference type="EMBL" id="RYC72187.1"/>
    </source>
</evidence>
<evidence type="ECO:0000256" key="2">
    <source>
        <dbReference type="ARBA" id="ARBA00022741"/>
    </source>
</evidence>
<dbReference type="EMBL" id="SBLB01000001">
    <property type="protein sequence ID" value="RYC72187.1"/>
    <property type="molecule type" value="Genomic_DNA"/>
</dbReference>
<evidence type="ECO:0000256" key="3">
    <source>
        <dbReference type="ARBA" id="ARBA00022840"/>
    </source>
</evidence>
<keyword evidence="3 4" id="KW-0067">ATP-binding</keyword>
<dbReference type="EC" id="6.3.2.2" evidence="4"/>
<dbReference type="Proteomes" id="UP000290407">
    <property type="component" value="Unassembled WGS sequence"/>
</dbReference>
<gene>
    <name evidence="5" type="ORF">EQG79_03545</name>
</gene>
<protein>
    <recommendedName>
        <fullName evidence="4">Putative glutamate--cysteine ligase 2</fullName>
        <ecNumber evidence="4">6.3.2.2</ecNumber>
    </recommendedName>
    <alternativeName>
        <fullName evidence="4">Gamma-glutamylcysteine synthetase 2</fullName>
        <shortName evidence="4">GCS 2</shortName>
        <shortName evidence="4">Gamma-GCS 2</shortName>
    </alternativeName>
</protein>
<dbReference type="NCBIfam" id="NF010041">
    <property type="entry name" value="PRK13517.1-1"/>
    <property type="match status" value="1"/>
</dbReference>
<reference evidence="5 6" key="1">
    <citation type="submission" date="2019-01" db="EMBL/GenBank/DDBJ databases">
        <title>Spirosoma flava sp. nov., a propanil-degrading bacterium isolated from herbicide-contaminated soil.</title>
        <authorList>
            <person name="Zhang L."/>
            <person name="Jiang J.-D."/>
        </authorList>
    </citation>
    <scope>NUCLEOTIDE SEQUENCE [LARGE SCALE GENOMIC DNA]</scope>
    <source>
        <strain evidence="5 6">TY50</strain>
    </source>
</reference>
<dbReference type="SUPFAM" id="SSF55931">
    <property type="entry name" value="Glutamine synthetase/guanido kinase"/>
    <property type="match status" value="1"/>
</dbReference>
<comment type="similarity">
    <text evidence="4">Belongs to the glutamate--cysteine ligase type 2 family. YbdK subfamily.</text>
</comment>
<keyword evidence="6" id="KW-1185">Reference proteome</keyword>
<comment type="function">
    <text evidence="4">ATP-dependent carboxylate-amine ligase which exhibits weak glutamate--cysteine ligase activity.</text>
</comment>
<evidence type="ECO:0000313" key="6">
    <source>
        <dbReference type="Proteomes" id="UP000290407"/>
    </source>
</evidence>
<proteinExistence type="inferred from homology"/>
<evidence type="ECO:0000256" key="4">
    <source>
        <dbReference type="HAMAP-Rule" id="MF_01609"/>
    </source>
</evidence>
<keyword evidence="1 4" id="KW-0436">Ligase</keyword>
<dbReference type="GO" id="GO:0042398">
    <property type="term" value="P:modified amino acid biosynthetic process"/>
    <property type="evidence" value="ECO:0007669"/>
    <property type="project" value="InterPro"/>
</dbReference>